<evidence type="ECO:0000256" key="5">
    <source>
        <dbReference type="ARBA" id="ARBA00012579"/>
    </source>
</evidence>
<dbReference type="SUPFAM" id="SSF69765">
    <property type="entry name" value="IpsF-like"/>
    <property type="match status" value="1"/>
</dbReference>
<dbReference type="UniPathway" id="UPA00056">
    <property type="reaction ID" value="UER00095"/>
</dbReference>
<sequence>MRIGYGFDLHAFGGIKPLIIGGVKILNHQGLIAYSNGDVLIHSLIDALLGALAMGDIGTFFPSTKKKYKNIDSRILLKNIWKKIHLKNYYISNIDSTIIAESPKMLSYIFFMRSNLANDLNTKINNISIKSTSSKQIGCIGRKEGIACQSIVMLLKRKQQSIKNINSDIC</sequence>
<evidence type="ECO:0000256" key="4">
    <source>
        <dbReference type="ARBA" id="ARBA00011233"/>
    </source>
</evidence>
<feature type="binding site" evidence="9">
    <location>
        <position position="8"/>
    </location>
    <ligand>
        <name>a divalent metal cation</name>
        <dbReference type="ChEBI" id="CHEBI:60240"/>
    </ligand>
</feature>
<dbReference type="EMBL" id="CP034894">
    <property type="protein sequence ID" value="QCI17228.1"/>
    <property type="molecule type" value="Genomic_DNA"/>
</dbReference>
<feature type="site" description="Transition state stabilizer" evidence="9">
    <location>
        <position position="133"/>
    </location>
</feature>
<keyword evidence="8 9" id="KW-0456">Lyase</keyword>
<dbReference type="CDD" id="cd00554">
    <property type="entry name" value="MECDP_synthase"/>
    <property type="match status" value="1"/>
</dbReference>
<dbReference type="InterPro" id="IPR020555">
    <property type="entry name" value="MECDP_synthase_CS"/>
</dbReference>
<feature type="binding site" evidence="9">
    <location>
        <position position="42"/>
    </location>
    <ligand>
        <name>a divalent metal cation</name>
        <dbReference type="ChEBI" id="CHEBI:60240"/>
    </ligand>
</feature>
<dbReference type="HAMAP" id="MF_00107">
    <property type="entry name" value="IspF"/>
    <property type="match status" value="1"/>
</dbReference>
<dbReference type="InterPro" id="IPR003526">
    <property type="entry name" value="MECDP_synthase"/>
</dbReference>
<dbReference type="PROSITE" id="PS01350">
    <property type="entry name" value="ISPF"/>
    <property type="match status" value="1"/>
</dbReference>
<dbReference type="AlphaFoldDB" id="A0A4D6XQX3"/>
<evidence type="ECO:0000256" key="10">
    <source>
        <dbReference type="RuleBase" id="RU004395"/>
    </source>
</evidence>
<protein>
    <recommendedName>
        <fullName evidence="5 9">2-C-methyl-D-erythritol 2,4-cyclodiphosphate synthase</fullName>
        <shortName evidence="9">MECDP-synthase</shortName>
        <shortName evidence="9">MECPP-synthase</shortName>
        <shortName evidence="9">MECPS</shortName>
        <ecNumber evidence="5 9">4.6.1.12</ecNumber>
    </recommendedName>
</protein>
<keyword evidence="7 9" id="KW-0414">Isoprene biosynthesis</keyword>
<dbReference type="PANTHER" id="PTHR43181:SF1">
    <property type="entry name" value="2-C-METHYL-D-ERYTHRITOL 2,4-CYCLODIPHOSPHATE SYNTHASE, CHLOROPLASTIC"/>
    <property type="match status" value="1"/>
</dbReference>
<evidence type="ECO:0000256" key="7">
    <source>
        <dbReference type="ARBA" id="ARBA00023229"/>
    </source>
</evidence>
<dbReference type="Pfam" id="PF02542">
    <property type="entry name" value="YgbB"/>
    <property type="match status" value="1"/>
</dbReference>
<evidence type="ECO:0000256" key="1">
    <source>
        <dbReference type="ARBA" id="ARBA00000200"/>
    </source>
</evidence>
<dbReference type="Gene3D" id="3.30.1330.50">
    <property type="entry name" value="2-C-methyl-D-erythritol 2,4-cyclodiphosphate synthase"/>
    <property type="match status" value="1"/>
</dbReference>
<dbReference type="GO" id="GO:0046872">
    <property type="term" value="F:metal ion binding"/>
    <property type="evidence" value="ECO:0007669"/>
    <property type="project" value="UniProtKB-KW"/>
</dbReference>
<comment type="cofactor">
    <cofactor evidence="9">
        <name>a divalent metal cation</name>
        <dbReference type="ChEBI" id="CHEBI:60240"/>
    </cofactor>
    <text evidence="9">Binds 1 divalent metal cation per subunit.</text>
</comment>
<dbReference type="EC" id="4.6.1.12" evidence="5 9"/>
<evidence type="ECO:0000313" key="12">
    <source>
        <dbReference type="EMBL" id="QCI17228.1"/>
    </source>
</evidence>
<comment type="pathway">
    <text evidence="2 9">Isoprenoid biosynthesis; isopentenyl diphosphate biosynthesis via DXP pathway; isopentenyl diphosphate from 1-deoxy-D-xylulose 5-phosphate: step 4/6.</text>
</comment>
<feature type="binding site" evidence="9">
    <location>
        <position position="10"/>
    </location>
    <ligand>
        <name>a divalent metal cation</name>
        <dbReference type="ChEBI" id="CHEBI:60240"/>
    </ligand>
</feature>
<organism evidence="12 13">
    <name type="scientific">Buchnera aphidicola</name>
    <name type="common">Aphis helianthi</name>
    <dbReference type="NCBI Taxonomy" id="2315802"/>
    <lineage>
        <taxon>Bacteria</taxon>
        <taxon>Pseudomonadati</taxon>
        <taxon>Pseudomonadota</taxon>
        <taxon>Gammaproteobacteria</taxon>
        <taxon>Enterobacterales</taxon>
        <taxon>Erwiniaceae</taxon>
        <taxon>Buchnera</taxon>
    </lineage>
</organism>
<feature type="domain" description="2-C-methyl-D-erythritol 2,4-cyclodiphosphate synthase" evidence="11">
    <location>
        <begin position="1"/>
        <end position="154"/>
    </location>
</feature>
<evidence type="ECO:0000256" key="9">
    <source>
        <dbReference type="HAMAP-Rule" id="MF_00107"/>
    </source>
</evidence>
<reference evidence="12 13" key="1">
    <citation type="submission" date="2018-12" db="EMBL/GenBank/DDBJ databases">
        <authorList>
            <person name="Chong R.A."/>
        </authorList>
    </citation>
    <scope>NUCLEOTIDE SEQUENCE [LARGE SCALE GENOMIC DNA]</scope>
    <source>
        <strain evidence="12 13">Ahe</strain>
    </source>
</reference>
<feature type="binding site" evidence="9">
    <location>
        <begin position="56"/>
        <end position="58"/>
    </location>
    <ligand>
        <name>4-CDP-2-C-methyl-D-erythritol 2-phosphate</name>
        <dbReference type="ChEBI" id="CHEBI:57919"/>
    </ligand>
</feature>
<comment type="similarity">
    <text evidence="3 9 10">Belongs to the IspF family.</text>
</comment>
<dbReference type="Proteomes" id="UP000298759">
    <property type="component" value="Chromosome"/>
</dbReference>
<evidence type="ECO:0000313" key="13">
    <source>
        <dbReference type="Proteomes" id="UP000298759"/>
    </source>
</evidence>
<comment type="caution">
    <text evidence="9">Lacks conserved residue(s) required for the propagation of feature annotation.</text>
</comment>
<name>A0A4D6XQX3_9GAMM</name>
<evidence type="ECO:0000259" key="11">
    <source>
        <dbReference type="Pfam" id="PF02542"/>
    </source>
</evidence>
<feature type="binding site" evidence="9">
    <location>
        <begin position="100"/>
        <end position="106"/>
    </location>
    <ligand>
        <name>4-CDP-2-C-methyl-D-erythritol 2-phosphate</name>
        <dbReference type="ChEBI" id="CHEBI:57919"/>
    </ligand>
</feature>
<dbReference type="InterPro" id="IPR036571">
    <property type="entry name" value="MECDP_synthase_sf"/>
</dbReference>
<dbReference type="RefSeq" id="WP_158340161.1">
    <property type="nucleotide sequence ID" value="NZ_CP034894.1"/>
</dbReference>
<evidence type="ECO:0000256" key="3">
    <source>
        <dbReference type="ARBA" id="ARBA00008480"/>
    </source>
</evidence>
<dbReference type="OrthoDB" id="9804336at2"/>
<comment type="catalytic activity">
    <reaction evidence="1 9 10">
        <text>4-CDP-2-C-methyl-D-erythritol 2-phosphate = 2-C-methyl-D-erythritol 2,4-cyclic diphosphate + CMP</text>
        <dbReference type="Rhea" id="RHEA:23864"/>
        <dbReference type="ChEBI" id="CHEBI:57919"/>
        <dbReference type="ChEBI" id="CHEBI:58483"/>
        <dbReference type="ChEBI" id="CHEBI:60377"/>
        <dbReference type="EC" id="4.6.1.12"/>
    </reaction>
</comment>
<proteinExistence type="inferred from homology"/>
<dbReference type="NCBIfam" id="TIGR00151">
    <property type="entry name" value="ispF"/>
    <property type="match status" value="1"/>
</dbReference>
<evidence type="ECO:0000256" key="6">
    <source>
        <dbReference type="ARBA" id="ARBA00022723"/>
    </source>
</evidence>
<evidence type="ECO:0000256" key="2">
    <source>
        <dbReference type="ARBA" id="ARBA00004709"/>
    </source>
</evidence>
<reference evidence="12 13" key="2">
    <citation type="submission" date="2019-05" db="EMBL/GenBank/DDBJ databases">
        <title>Genome evolution of the obligate endosymbiont Buchnera aphidicola.</title>
        <authorList>
            <person name="Moran N.A."/>
        </authorList>
    </citation>
    <scope>NUCLEOTIDE SEQUENCE [LARGE SCALE GENOMIC DNA]</scope>
    <source>
        <strain evidence="12 13">Ahe</strain>
    </source>
</reference>
<feature type="binding site" evidence="9">
    <location>
        <begin position="8"/>
        <end position="10"/>
    </location>
    <ligand>
        <name>4-CDP-2-C-methyl-D-erythritol 2-phosphate</name>
        <dbReference type="ChEBI" id="CHEBI:57919"/>
    </ligand>
</feature>
<comment type="subunit">
    <text evidence="4 9">Homotrimer.</text>
</comment>
<gene>
    <name evidence="9" type="primary">ispF</name>
    <name evidence="12" type="ORF">D9V62_02125</name>
</gene>
<accession>A0A4D6XQX3</accession>
<feature type="binding site" evidence="9">
    <location>
        <position position="142"/>
    </location>
    <ligand>
        <name>4-CDP-2-C-methyl-D-erythritol 2-phosphate</name>
        <dbReference type="ChEBI" id="CHEBI:57919"/>
    </ligand>
</feature>
<comment type="function">
    <text evidence="9">Involved in the biosynthesis of isopentenyl diphosphate (IPP) and dimethylallyl diphosphate (DMAPP), two major building blocks of isoprenoid compounds. Catalyzes the conversion of 4-diphosphocytidyl-2-C-methyl-D-erythritol 2-phosphate (CDP-ME2P) to 2-C-methyl-D-erythritol 2,4-cyclodiphosphate (ME-CPP) with a corresponding release of cytidine 5-monophosphate (CMP).</text>
</comment>
<dbReference type="GO" id="GO:0019288">
    <property type="term" value="P:isopentenyl diphosphate biosynthetic process, methylerythritol 4-phosphate pathway"/>
    <property type="evidence" value="ECO:0007669"/>
    <property type="project" value="UniProtKB-UniRule"/>
</dbReference>
<keyword evidence="6 9" id="KW-0479">Metal-binding</keyword>
<dbReference type="GO" id="GO:0016114">
    <property type="term" value="P:terpenoid biosynthetic process"/>
    <property type="evidence" value="ECO:0007669"/>
    <property type="project" value="InterPro"/>
</dbReference>
<dbReference type="PANTHER" id="PTHR43181">
    <property type="entry name" value="2-C-METHYL-D-ERYTHRITOL 2,4-CYCLODIPHOSPHATE SYNTHASE, CHLOROPLASTIC"/>
    <property type="match status" value="1"/>
</dbReference>
<dbReference type="GO" id="GO:0008685">
    <property type="term" value="F:2-C-methyl-D-erythritol 2,4-cyclodiphosphate synthase activity"/>
    <property type="evidence" value="ECO:0007669"/>
    <property type="project" value="UniProtKB-UniRule"/>
</dbReference>
<evidence type="ECO:0000256" key="8">
    <source>
        <dbReference type="ARBA" id="ARBA00023239"/>
    </source>
</evidence>